<dbReference type="InterPro" id="IPR036962">
    <property type="entry name" value="Glyco_hydro_3_N_sf"/>
</dbReference>
<accession>A0A382FQJ4</accession>
<comment type="similarity">
    <text evidence="2">Belongs to the glycosyl hydrolase 3 family.</text>
</comment>
<keyword evidence="4" id="KW-0378">Hydrolase</keyword>
<dbReference type="InterPro" id="IPR001764">
    <property type="entry name" value="Glyco_hydro_3_N"/>
</dbReference>
<protein>
    <recommendedName>
        <fullName evidence="3">beta-N-acetylhexosaminidase</fullName>
        <ecNumber evidence="3">3.2.1.52</ecNumber>
    </recommendedName>
</protein>
<reference evidence="7" key="1">
    <citation type="submission" date="2018-05" db="EMBL/GenBank/DDBJ databases">
        <authorList>
            <person name="Lanie J.A."/>
            <person name="Ng W.-L."/>
            <person name="Kazmierczak K.M."/>
            <person name="Andrzejewski T.M."/>
            <person name="Davidsen T.M."/>
            <person name="Wayne K.J."/>
            <person name="Tettelin H."/>
            <person name="Glass J.I."/>
            <person name="Rusch D."/>
            <person name="Podicherti R."/>
            <person name="Tsui H.-C.T."/>
            <person name="Winkler M.E."/>
        </authorList>
    </citation>
    <scope>NUCLEOTIDE SEQUENCE</scope>
</reference>
<evidence type="ECO:0000313" key="7">
    <source>
        <dbReference type="EMBL" id="SVB65270.1"/>
    </source>
</evidence>
<dbReference type="Pfam" id="PF00933">
    <property type="entry name" value="Glyco_hydro_3"/>
    <property type="match status" value="1"/>
</dbReference>
<keyword evidence="5" id="KW-0326">Glycosidase</keyword>
<sequence length="337" mass="37383">MNNYLPLICGIVGSEISDEEIQFIKKYNPWGIILFERNCKSKNQLIELTGTLRSISHENLPILIDQEGGKVSRINYSESVVFESARKFGEILEKNMELGIRALSLHTMLIACSLKEVGININTIPVLDIPSKNESGVIGNRSYSCKKEIAAEAGRIVIESLSTNGVAPVIKHIPGHGRAKVDSHFDLPVVETTTSELKDIDFYPFIRNRDVDLAMTAHIVYNDIDPDQPVTLSKKAISKIIRDNIGFKGLIMTDDISMKAIRLSAEKAAVKSLDAGCDLVLHCNGKIKEMELIAEKINDESNRIGIPDNLIRIFGIKSVIQANELKEELKKTLEASD</sequence>
<dbReference type="EC" id="3.2.1.52" evidence="3"/>
<dbReference type="GO" id="GO:0009254">
    <property type="term" value="P:peptidoglycan turnover"/>
    <property type="evidence" value="ECO:0007669"/>
    <property type="project" value="TreeGrafter"/>
</dbReference>
<dbReference type="InterPro" id="IPR050226">
    <property type="entry name" value="NagZ_Beta-hexosaminidase"/>
</dbReference>
<name>A0A382FQJ4_9ZZZZ</name>
<evidence type="ECO:0000256" key="5">
    <source>
        <dbReference type="ARBA" id="ARBA00023295"/>
    </source>
</evidence>
<dbReference type="AlphaFoldDB" id="A0A382FQJ4"/>
<dbReference type="PANTHER" id="PTHR30480">
    <property type="entry name" value="BETA-HEXOSAMINIDASE-RELATED"/>
    <property type="match status" value="1"/>
</dbReference>
<feature type="domain" description="Glycoside hydrolase family 3 N-terminal" evidence="6">
    <location>
        <begin position="14"/>
        <end position="299"/>
    </location>
</feature>
<dbReference type="SUPFAM" id="SSF51445">
    <property type="entry name" value="(Trans)glycosidases"/>
    <property type="match status" value="1"/>
</dbReference>
<evidence type="ECO:0000259" key="6">
    <source>
        <dbReference type="Pfam" id="PF00933"/>
    </source>
</evidence>
<dbReference type="GO" id="GO:0005975">
    <property type="term" value="P:carbohydrate metabolic process"/>
    <property type="evidence" value="ECO:0007669"/>
    <property type="project" value="InterPro"/>
</dbReference>
<dbReference type="PANTHER" id="PTHR30480:SF13">
    <property type="entry name" value="BETA-HEXOSAMINIDASE"/>
    <property type="match status" value="1"/>
</dbReference>
<dbReference type="GO" id="GO:0004563">
    <property type="term" value="F:beta-N-acetylhexosaminidase activity"/>
    <property type="evidence" value="ECO:0007669"/>
    <property type="project" value="UniProtKB-EC"/>
</dbReference>
<dbReference type="NCBIfam" id="NF003740">
    <property type="entry name" value="PRK05337.1"/>
    <property type="match status" value="1"/>
</dbReference>
<comment type="catalytic activity">
    <reaction evidence="1">
        <text>Hydrolysis of terminal non-reducing N-acetyl-D-hexosamine residues in N-acetyl-beta-D-hexosaminides.</text>
        <dbReference type="EC" id="3.2.1.52"/>
    </reaction>
</comment>
<evidence type="ECO:0000256" key="3">
    <source>
        <dbReference type="ARBA" id="ARBA00012663"/>
    </source>
</evidence>
<evidence type="ECO:0000256" key="4">
    <source>
        <dbReference type="ARBA" id="ARBA00022801"/>
    </source>
</evidence>
<evidence type="ECO:0000256" key="2">
    <source>
        <dbReference type="ARBA" id="ARBA00005336"/>
    </source>
</evidence>
<gene>
    <name evidence="7" type="ORF">METZ01_LOCUS218124</name>
</gene>
<organism evidence="7">
    <name type="scientific">marine metagenome</name>
    <dbReference type="NCBI Taxonomy" id="408172"/>
    <lineage>
        <taxon>unclassified sequences</taxon>
        <taxon>metagenomes</taxon>
        <taxon>ecological metagenomes</taxon>
    </lineage>
</organism>
<proteinExistence type="inferred from homology"/>
<dbReference type="EMBL" id="UINC01051294">
    <property type="protein sequence ID" value="SVB65270.1"/>
    <property type="molecule type" value="Genomic_DNA"/>
</dbReference>
<dbReference type="InterPro" id="IPR017853">
    <property type="entry name" value="GH"/>
</dbReference>
<dbReference type="Gene3D" id="3.20.20.300">
    <property type="entry name" value="Glycoside hydrolase, family 3, N-terminal domain"/>
    <property type="match status" value="1"/>
</dbReference>
<evidence type="ECO:0000256" key="1">
    <source>
        <dbReference type="ARBA" id="ARBA00001231"/>
    </source>
</evidence>